<reference evidence="13" key="2">
    <citation type="journal article" date="2020" name="PLoS Negl. Trop. Dis.">
        <title>High-quality nuclear genome for Sarcoptes scabiei-A critical resource for a neglected parasite.</title>
        <authorList>
            <person name="Korhonen P.K."/>
            <person name="Gasser R.B."/>
            <person name="Ma G."/>
            <person name="Wang T."/>
            <person name="Stroehlein A.J."/>
            <person name="Young N.D."/>
            <person name="Ang C.S."/>
            <person name="Fernando D.D."/>
            <person name="Lu H.C."/>
            <person name="Taylor S."/>
            <person name="Reynolds S.L."/>
            <person name="Mofiz E."/>
            <person name="Najaraj S.H."/>
            <person name="Gowda H."/>
            <person name="Madugundu A."/>
            <person name="Renuse S."/>
            <person name="Holt D."/>
            <person name="Pandey A."/>
            <person name="Papenfuss A.T."/>
            <person name="Fischer K."/>
        </authorList>
    </citation>
    <scope>NUCLEOTIDE SEQUENCE [LARGE SCALE GENOMIC DNA]</scope>
</reference>
<organism evidence="11 14">
    <name type="scientific">Sarcoptes scabiei</name>
    <name type="common">Itch mite</name>
    <name type="synonym">Acarus scabiei</name>
    <dbReference type="NCBI Taxonomy" id="52283"/>
    <lineage>
        <taxon>Eukaryota</taxon>
        <taxon>Metazoa</taxon>
        <taxon>Ecdysozoa</taxon>
        <taxon>Arthropoda</taxon>
        <taxon>Chelicerata</taxon>
        <taxon>Arachnida</taxon>
        <taxon>Acari</taxon>
        <taxon>Acariformes</taxon>
        <taxon>Sarcoptiformes</taxon>
        <taxon>Astigmata</taxon>
        <taxon>Psoroptidia</taxon>
        <taxon>Sarcoptoidea</taxon>
        <taxon>Sarcoptidae</taxon>
        <taxon>Sarcoptinae</taxon>
        <taxon>Sarcoptes</taxon>
    </lineage>
</organism>
<dbReference type="GO" id="GO:0015031">
    <property type="term" value="P:protein transport"/>
    <property type="evidence" value="ECO:0007669"/>
    <property type="project" value="UniProtKB-KW"/>
</dbReference>
<feature type="compositionally biased region" description="Basic residues" evidence="7">
    <location>
        <begin position="675"/>
        <end position="688"/>
    </location>
</feature>
<feature type="compositionally biased region" description="Acidic residues" evidence="7">
    <location>
        <begin position="519"/>
        <end position="538"/>
    </location>
</feature>
<feature type="compositionally biased region" description="Basic and acidic residues" evidence="7">
    <location>
        <begin position="493"/>
        <end position="508"/>
    </location>
</feature>
<feature type="compositionally biased region" description="Polar residues" evidence="7">
    <location>
        <begin position="460"/>
        <end position="473"/>
    </location>
</feature>
<dbReference type="EnsemblMetazoa" id="SSS_3306s_mrna">
    <property type="protein sequence ID" value="KAF7489440.1"/>
    <property type="gene ID" value="SSS_3306"/>
</dbReference>
<comment type="similarity">
    <text evidence="1 6">Belongs to the SDA1 family.</text>
</comment>
<dbReference type="GO" id="GO:0005730">
    <property type="term" value="C:nucleolus"/>
    <property type="evidence" value="ECO:0007669"/>
    <property type="project" value="UniProtKB-SubCell"/>
</dbReference>
<dbReference type="InterPro" id="IPR012977">
    <property type="entry name" value="SDA1_N"/>
</dbReference>
<feature type="region of interest" description="Disordered" evidence="7">
    <location>
        <begin position="493"/>
        <end position="551"/>
    </location>
</feature>
<evidence type="ECO:0000259" key="8">
    <source>
        <dbReference type="Pfam" id="PF05285"/>
    </source>
</evidence>
<evidence type="ECO:0000313" key="14">
    <source>
        <dbReference type="Proteomes" id="UP000616769"/>
    </source>
</evidence>
<evidence type="ECO:0000256" key="6">
    <source>
        <dbReference type="RuleBase" id="RU365057"/>
    </source>
</evidence>
<evidence type="ECO:0000313" key="13">
    <source>
        <dbReference type="Proteomes" id="UP000070412"/>
    </source>
</evidence>
<dbReference type="Pfam" id="PF05285">
    <property type="entry name" value="SDA1_dom"/>
    <property type="match status" value="1"/>
</dbReference>
<evidence type="ECO:0000256" key="7">
    <source>
        <dbReference type="SAM" id="MobiDB-lite"/>
    </source>
</evidence>
<evidence type="ECO:0000313" key="10">
    <source>
        <dbReference type="EMBL" id="KAF7489440.1"/>
    </source>
</evidence>
<proteinExistence type="inferred from homology"/>
<dbReference type="OrthoDB" id="2196187at2759"/>
<feature type="compositionally biased region" description="Basic and acidic residues" evidence="7">
    <location>
        <begin position="655"/>
        <end position="668"/>
    </location>
</feature>
<feature type="domain" description="SDA1 middle" evidence="8">
    <location>
        <begin position="511"/>
        <end position="638"/>
    </location>
</feature>
<reference evidence="10" key="3">
    <citation type="submission" date="2020-01" db="EMBL/GenBank/DDBJ databases">
        <authorList>
            <person name="Korhonen P.K.K."/>
            <person name="Guangxu M.G."/>
            <person name="Wang T.W."/>
            <person name="Stroehlein A.J.S."/>
            <person name="Young N.D."/>
            <person name="Ang C.-S.A."/>
            <person name="Fernando D.W.F."/>
            <person name="Lu H.L."/>
            <person name="Taylor S.T."/>
            <person name="Ehtesham M.E.M."/>
            <person name="Najaraj S.H.N."/>
            <person name="Harsha G.H.G."/>
            <person name="Madugundu A.M."/>
            <person name="Renuse S.R."/>
            <person name="Holt D.H."/>
            <person name="Pandey A.P."/>
            <person name="Papenfuss A.P."/>
            <person name="Gasser R.B.G."/>
            <person name="Fischer K.F."/>
        </authorList>
    </citation>
    <scope>NUCLEOTIDE SEQUENCE</scope>
    <source>
        <strain evidence="10">SSS_KF_BRIS2020</strain>
    </source>
</reference>
<feature type="region of interest" description="Disordered" evidence="7">
    <location>
        <begin position="451"/>
        <end position="473"/>
    </location>
</feature>
<evidence type="ECO:0000256" key="1">
    <source>
        <dbReference type="ARBA" id="ARBA00005783"/>
    </source>
</evidence>
<name>A0A132ALI3_SARSC</name>
<keyword evidence="13" id="KW-1185">Reference proteome</keyword>
<dbReference type="InterPro" id="IPR007949">
    <property type="entry name" value="SDA1_MD"/>
</dbReference>
<dbReference type="Pfam" id="PF08158">
    <property type="entry name" value="SDA1_HEAT"/>
    <property type="match status" value="1"/>
</dbReference>
<accession>A0A132ALI3</accession>
<dbReference type="PANTHER" id="PTHR12730:SF0">
    <property type="entry name" value="PROTEIN SDA1 HOMOLOG"/>
    <property type="match status" value="1"/>
</dbReference>
<feature type="domain" description="SDA1 N-terminal" evidence="9">
    <location>
        <begin position="61"/>
        <end position="426"/>
    </location>
</feature>
<evidence type="ECO:0000313" key="12">
    <source>
        <dbReference type="EnsemblMetazoa" id="KAF7489440.1"/>
    </source>
</evidence>
<dbReference type="Proteomes" id="UP000070412">
    <property type="component" value="Unassembled WGS sequence"/>
</dbReference>
<feature type="compositionally biased region" description="Basic residues" evidence="7">
    <location>
        <begin position="580"/>
        <end position="589"/>
    </location>
</feature>
<reference evidence="12" key="4">
    <citation type="submission" date="2022-06" db="UniProtKB">
        <authorList>
            <consortium name="EnsemblMetazoa"/>
        </authorList>
    </citation>
    <scope>IDENTIFICATION</scope>
</reference>
<dbReference type="PANTHER" id="PTHR12730">
    <property type="entry name" value="HSDA/SDA1-RELATED"/>
    <property type="match status" value="1"/>
</dbReference>
<dbReference type="SUPFAM" id="SSF48371">
    <property type="entry name" value="ARM repeat"/>
    <property type="match status" value="1"/>
</dbReference>
<dbReference type="AlphaFoldDB" id="A0A132ALI3"/>
<evidence type="ECO:0000256" key="3">
    <source>
        <dbReference type="ARBA" id="ARBA00022517"/>
    </source>
</evidence>
<dbReference type="GO" id="GO:0000055">
    <property type="term" value="P:ribosomal large subunit export from nucleus"/>
    <property type="evidence" value="ECO:0007669"/>
    <property type="project" value="UniProtKB-UniRule"/>
</dbReference>
<dbReference type="VEuPathDB" id="VectorBase:SSCA001728"/>
<evidence type="ECO:0000256" key="2">
    <source>
        <dbReference type="ARBA" id="ARBA00022448"/>
    </source>
</evidence>
<protein>
    <recommendedName>
        <fullName evidence="6">Protein SDA1</fullName>
    </recommendedName>
</protein>
<comment type="function">
    <text evidence="6">Required for 60S pre-ribosomal subunits export to the cytoplasm.</text>
</comment>
<keyword evidence="4 6" id="KW-0653">Protein transport</keyword>
<dbReference type="InterPro" id="IPR027312">
    <property type="entry name" value="Sda1"/>
</dbReference>
<dbReference type="EMBL" id="WVUK01000065">
    <property type="protein sequence ID" value="KAF7489440.1"/>
    <property type="molecule type" value="Genomic_DNA"/>
</dbReference>
<evidence type="ECO:0000256" key="5">
    <source>
        <dbReference type="ARBA" id="ARBA00023242"/>
    </source>
</evidence>
<sequence length="704" mass="82029">MNRINNKLPNNLVQLQHCIKSDPSGYKQEFQQQYEHFKSLLDLFHSQSSSYDKTFIDLIMFLAHVCACYPDELSTYPNDLIKTLRLFSMNLHPEIRMTLVRALIFLRNKSLLAAEDLITILFEMLKCPDKKLRVMIREHILSDIKNINAKHKNHKANTFLQNFMFAKMKDSNLIYVKTSLLILIELYRKNIWNDSRTVNVIATALFSKTSKILAIALQFFLGKDEAEQNGGEKSDDDSDDENLPSAQDLTMATKINKKTRKRKRLLLKSKEVLRKYKNKTKTYSFNFSAIHLLNDPQSLAENLFKLLEKFNQGFELKLLLINLISRLIGIHELLILNFYPFLQRFLHPRQQEVTKFLQYIAQASHELVPPDSLEPILKVIANNFVTERNSHEVMAVGINSIREICSRCPLAMNEDLLQDLVQYNSFKDKNVSMAAKSLIQLYRIINPKMLKKKDRGRPTEASQENHSHQYGQSKALSYISGAEILNETESHDNFILDKTPTDRCNRDGDESDGSWIQVSDDDNDDDRGEENDLEEESASDVQNEIDENRIDPIQKAEQISMNRILSQEEFQKVKLAQLTKHLKGPRSKKNKSDLDKPNNIKTIPANIETKEIVPLSDIERLYKKSKENKEDRIRSIEYGREDREKFGSKRRKGKRNEYASKNKREIQKGKSFMMIKHKVNRKQKKRSFKEKQIALRNSLLKRCK</sequence>
<comment type="subcellular location">
    <subcellularLocation>
        <location evidence="6">Nucleus</location>
        <location evidence="6">Nucleolus</location>
    </subcellularLocation>
</comment>
<dbReference type="Proteomes" id="UP000616769">
    <property type="component" value="Unassembled WGS sequence"/>
</dbReference>
<evidence type="ECO:0000313" key="11">
    <source>
        <dbReference type="EMBL" id="KPM11862.1"/>
    </source>
</evidence>
<dbReference type="InterPro" id="IPR016024">
    <property type="entry name" value="ARM-type_fold"/>
</dbReference>
<keyword evidence="5 6" id="KW-0539">Nucleus</keyword>
<feature type="region of interest" description="Disordered" evidence="7">
    <location>
        <begin position="578"/>
        <end position="600"/>
    </location>
</feature>
<feature type="region of interest" description="Disordered" evidence="7">
    <location>
        <begin position="640"/>
        <end position="704"/>
    </location>
</feature>
<reference evidence="11 14" key="1">
    <citation type="journal article" date="2015" name="Parasit. Vectors">
        <title>Draft genome of the scabies mite.</title>
        <authorList>
            <person name="Rider S.D.Jr."/>
            <person name="Morgan M.S."/>
            <person name="Arlian L.G."/>
        </authorList>
    </citation>
    <scope>NUCLEOTIDE SEQUENCE [LARGE SCALE GENOMIC DNA]</scope>
    <source>
        <strain evidence="11">Arlian Lab</strain>
    </source>
</reference>
<keyword evidence="3 6" id="KW-0690">Ribosome biogenesis</keyword>
<dbReference type="EMBL" id="JXLN01018145">
    <property type="protein sequence ID" value="KPM11862.1"/>
    <property type="molecule type" value="Genomic_DNA"/>
</dbReference>
<evidence type="ECO:0000256" key="4">
    <source>
        <dbReference type="ARBA" id="ARBA00022927"/>
    </source>
</evidence>
<keyword evidence="2 6" id="KW-0813">Transport</keyword>
<gene>
    <name evidence="11" type="ORF">QR98_0104390</name>
    <name evidence="10" type="ORF">SSS_3306</name>
</gene>
<evidence type="ECO:0000259" key="9">
    <source>
        <dbReference type="Pfam" id="PF08158"/>
    </source>
</evidence>
<dbReference type="GO" id="GO:0042273">
    <property type="term" value="P:ribosomal large subunit biogenesis"/>
    <property type="evidence" value="ECO:0007669"/>
    <property type="project" value="UniProtKB-UniRule"/>
</dbReference>